<name>A0ABX1YK24_9BACL</name>
<reference evidence="1 2" key="1">
    <citation type="submission" date="2019-10" db="EMBL/GenBank/DDBJ databases">
        <title>Description of Paenibacillus terricola sp. nov.</title>
        <authorList>
            <person name="Carlier A."/>
            <person name="Qi S."/>
        </authorList>
    </citation>
    <scope>NUCLEOTIDE SEQUENCE [LARGE SCALE GENOMIC DNA]</scope>
    <source>
        <strain evidence="1 2">LMG 31459</strain>
    </source>
</reference>
<accession>A0ABX1YK24</accession>
<proteinExistence type="predicted"/>
<organism evidence="1 2">
    <name type="scientific">Paenibacillus phytohabitans</name>
    <dbReference type="NCBI Taxonomy" id="2654978"/>
    <lineage>
        <taxon>Bacteria</taxon>
        <taxon>Bacillati</taxon>
        <taxon>Bacillota</taxon>
        <taxon>Bacilli</taxon>
        <taxon>Bacillales</taxon>
        <taxon>Paenibacillaceae</taxon>
        <taxon>Paenibacillus</taxon>
    </lineage>
</organism>
<dbReference type="Proteomes" id="UP000596857">
    <property type="component" value="Unassembled WGS sequence"/>
</dbReference>
<sequence length="97" mass="11244">MAQWGRNGNSCLGDLNADKDFRNFLGYFELTTETSLKYLLDHELDKTEDKNYCEEIEDFLNSPKVIHFKMNISRLLSDIGADKLCRILKNWIGSPPK</sequence>
<dbReference type="RefSeq" id="WP_171718733.1">
    <property type="nucleotide sequence ID" value="NZ_WHOB01000061.1"/>
</dbReference>
<evidence type="ECO:0008006" key="3">
    <source>
        <dbReference type="Google" id="ProtNLM"/>
    </source>
</evidence>
<evidence type="ECO:0000313" key="2">
    <source>
        <dbReference type="Proteomes" id="UP000596857"/>
    </source>
</evidence>
<gene>
    <name evidence="1" type="ORF">GC101_20320</name>
</gene>
<evidence type="ECO:0000313" key="1">
    <source>
        <dbReference type="EMBL" id="NOU81213.1"/>
    </source>
</evidence>
<protein>
    <recommendedName>
        <fullName evidence="3">CdiI immunity protein domain-containing protein</fullName>
    </recommendedName>
</protein>
<keyword evidence="2" id="KW-1185">Reference proteome</keyword>
<comment type="caution">
    <text evidence="1">The sequence shown here is derived from an EMBL/GenBank/DDBJ whole genome shotgun (WGS) entry which is preliminary data.</text>
</comment>
<dbReference type="EMBL" id="WHOB01000061">
    <property type="protein sequence ID" value="NOU81213.1"/>
    <property type="molecule type" value="Genomic_DNA"/>
</dbReference>